<accession>A0A7K0ENF3</accession>
<dbReference type="EMBL" id="WJXZ01000012">
    <property type="protein sequence ID" value="MRS63325.1"/>
    <property type="molecule type" value="Genomic_DNA"/>
</dbReference>
<evidence type="ECO:0000313" key="2">
    <source>
        <dbReference type="Proteomes" id="UP000441754"/>
    </source>
</evidence>
<dbReference type="RefSeq" id="WP_154176700.1">
    <property type="nucleotide sequence ID" value="NZ_WJXZ01000012.1"/>
</dbReference>
<dbReference type="AlphaFoldDB" id="A0A7K0ENF3"/>
<keyword evidence="2" id="KW-1185">Reference proteome</keyword>
<proteinExistence type="predicted"/>
<dbReference type="Proteomes" id="UP000441754">
    <property type="component" value="Unassembled WGS sequence"/>
</dbReference>
<sequence length="41" mass="4585">MESAYTGISPADYAAPFDTVNVSLYKYFNAASGQFWSDRRS</sequence>
<protein>
    <submittedName>
        <fullName evidence="1">Uncharacterized protein</fullName>
    </submittedName>
</protein>
<reference evidence="1 2" key="1">
    <citation type="journal article" date="2018" name="Antonie Van Leeuwenhoek">
        <title>Larkinella terrae sp. nov., isolated from soil on Jeju Island, South Korea.</title>
        <authorList>
            <person name="Ten L.N."/>
            <person name="Jeon J."/>
            <person name="Park S.J."/>
            <person name="Park S."/>
            <person name="Lee S.Y."/>
            <person name="Kim M.K."/>
            <person name="Jung H.Y."/>
        </authorList>
    </citation>
    <scope>NUCLEOTIDE SEQUENCE [LARGE SCALE GENOMIC DNA]</scope>
    <source>
        <strain evidence="1 2">KCTC 52001</strain>
    </source>
</reference>
<evidence type="ECO:0000313" key="1">
    <source>
        <dbReference type="EMBL" id="MRS63325.1"/>
    </source>
</evidence>
<name>A0A7K0ENF3_9BACT</name>
<organism evidence="1 2">
    <name type="scientific">Larkinella terrae</name>
    <dbReference type="NCBI Taxonomy" id="2025311"/>
    <lineage>
        <taxon>Bacteria</taxon>
        <taxon>Pseudomonadati</taxon>
        <taxon>Bacteroidota</taxon>
        <taxon>Cytophagia</taxon>
        <taxon>Cytophagales</taxon>
        <taxon>Spirosomataceae</taxon>
        <taxon>Larkinella</taxon>
    </lineage>
</organism>
<gene>
    <name evidence="1" type="ORF">GJJ30_18635</name>
</gene>
<comment type="caution">
    <text evidence="1">The sequence shown here is derived from an EMBL/GenBank/DDBJ whole genome shotgun (WGS) entry which is preliminary data.</text>
</comment>
<dbReference type="OrthoDB" id="9774495at2"/>